<accession>A0A1F8GQE5</accession>
<evidence type="ECO:0000313" key="2">
    <source>
        <dbReference type="Proteomes" id="UP000178444"/>
    </source>
</evidence>
<name>A0A1F8GQE5_9BACT</name>
<organism evidence="1 2">
    <name type="scientific">Candidatus Yanofskybacteria bacterium RIFCSPLOWO2_01_FULL_49_17</name>
    <dbReference type="NCBI Taxonomy" id="1802700"/>
    <lineage>
        <taxon>Bacteria</taxon>
        <taxon>Candidatus Yanofskyibacteriota</taxon>
    </lineage>
</organism>
<dbReference type="Proteomes" id="UP000178444">
    <property type="component" value="Unassembled WGS sequence"/>
</dbReference>
<dbReference type="AlphaFoldDB" id="A0A1F8GQE5"/>
<reference evidence="1 2" key="1">
    <citation type="journal article" date="2016" name="Nat. Commun.">
        <title>Thousands of microbial genomes shed light on interconnected biogeochemical processes in an aquifer system.</title>
        <authorList>
            <person name="Anantharaman K."/>
            <person name="Brown C.T."/>
            <person name="Hug L.A."/>
            <person name="Sharon I."/>
            <person name="Castelle C.J."/>
            <person name="Probst A.J."/>
            <person name="Thomas B.C."/>
            <person name="Singh A."/>
            <person name="Wilkins M.J."/>
            <person name="Karaoz U."/>
            <person name="Brodie E.L."/>
            <person name="Williams K.H."/>
            <person name="Hubbard S.S."/>
            <person name="Banfield J.F."/>
        </authorList>
    </citation>
    <scope>NUCLEOTIDE SEQUENCE [LARGE SCALE GENOMIC DNA]</scope>
</reference>
<dbReference type="EMBL" id="MGKO01000008">
    <property type="protein sequence ID" value="OGN27667.1"/>
    <property type="molecule type" value="Genomic_DNA"/>
</dbReference>
<comment type="caution">
    <text evidence="1">The sequence shown here is derived from an EMBL/GenBank/DDBJ whole genome shotgun (WGS) entry which is preliminary data.</text>
</comment>
<gene>
    <name evidence="1" type="ORF">A2941_01615</name>
</gene>
<proteinExistence type="predicted"/>
<protein>
    <submittedName>
        <fullName evidence="1">Uncharacterized protein</fullName>
    </submittedName>
</protein>
<evidence type="ECO:0000313" key="1">
    <source>
        <dbReference type="EMBL" id="OGN27667.1"/>
    </source>
</evidence>
<sequence>MDCREARMYLDMLPDVNQEMREYLIQYVSKRHINAGATSGRPKVACWACHEYKLSKENPAGQ</sequence>